<accession>A0A7D9L275</accession>
<sequence length="428" mass="49054">TRPRVAHFTDAGPGVGVSNLAVKFRDAELARLERSDYRIRVHRACAESGQNEAERTNSASGDAIVDGKTIQWEYYKKFEGMTSDEITSMTMKDAQQFYSWVGFTEIRRSFFFNKEELRVFNNTSSSTNKNLPGSAYFKKINAFIGNHYVYGELFMEYLKGACETSTGQLCDFCTNTPWVGPHMNRIPQPIPDYEKLPSYHYRSVFNTPINTDAGLPWDPDDYMPRAQFGKDFAAGKRILGNPEEVKTFAKKYIVKEEYITQYVQHLQELEWAKEIRTRTRQADAAEKKNKSFEDYACQELLEDGKLGKLTVAELNKYLAHHNLPLTGKNADNVRTIVMHLAAINVPMVFIDDEEEEQEMEAPEEIIAEIDSDDSDVAIEDFELDEIETGEDSDSDDDETVLFQSLVDAQVTRRGRQVKRHTANDYLFY</sequence>
<dbReference type="InterPro" id="IPR036361">
    <property type="entry name" value="SAP_dom_sf"/>
</dbReference>
<reference evidence="1" key="1">
    <citation type="submission" date="2020-04" db="EMBL/GenBank/DDBJ databases">
        <authorList>
            <person name="Alioto T."/>
            <person name="Alioto T."/>
            <person name="Gomez Garrido J."/>
        </authorList>
    </citation>
    <scope>NUCLEOTIDE SEQUENCE</scope>
    <source>
        <strain evidence="1">A484AB</strain>
    </source>
</reference>
<dbReference type="SUPFAM" id="SSF68906">
    <property type="entry name" value="SAP domain"/>
    <property type="match status" value="1"/>
</dbReference>
<dbReference type="OrthoDB" id="6090131at2759"/>
<feature type="non-terminal residue" evidence="1">
    <location>
        <position position="1"/>
    </location>
</feature>
<dbReference type="Proteomes" id="UP001152795">
    <property type="component" value="Unassembled WGS sequence"/>
</dbReference>
<keyword evidence="2" id="KW-1185">Reference proteome</keyword>
<evidence type="ECO:0000313" key="2">
    <source>
        <dbReference type="Proteomes" id="UP001152795"/>
    </source>
</evidence>
<name>A0A7D9L275_PARCT</name>
<gene>
    <name evidence="1" type="ORF">PACLA_8A012284</name>
</gene>
<dbReference type="AlphaFoldDB" id="A0A7D9L275"/>
<organism evidence="1 2">
    <name type="scientific">Paramuricea clavata</name>
    <name type="common">Red gorgonian</name>
    <name type="synonym">Violescent sea-whip</name>
    <dbReference type="NCBI Taxonomy" id="317549"/>
    <lineage>
        <taxon>Eukaryota</taxon>
        <taxon>Metazoa</taxon>
        <taxon>Cnidaria</taxon>
        <taxon>Anthozoa</taxon>
        <taxon>Octocorallia</taxon>
        <taxon>Malacalcyonacea</taxon>
        <taxon>Plexauridae</taxon>
        <taxon>Paramuricea</taxon>
    </lineage>
</organism>
<evidence type="ECO:0000313" key="1">
    <source>
        <dbReference type="EMBL" id="CAB4023917.1"/>
    </source>
</evidence>
<protein>
    <submittedName>
        <fullName evidence="1">Transient receptor potential cation channel subfamily A member 1</fullName>
    </submittedName>
</protein>
<proteinExistence type="predicted"/>
<dbReference type="EMBL" id="CACRXK020012749">
    <property type="protein sequence ID" value="CAB4023917.1"/>
    <property type="molecule type" value="Genomic_DNA"/>
</dbReference>
<keyword evidence="1" id="KW-0675">Receptor</keyword>
<comment type="caution">
    <text evidence="1">The sequence shown here is derived from an EMBL/GenBank/DDBJ whole genome shotgun (WGS) entry which is preliminary data.</text>
</comment>